<gene>
    <name evidence="2" type="ORF">PHPALM_28895</name>
</gene>
<keyword evidence="3" id="KW-1185">Reference proteome</keyword>
<dbReference type="AlphaFoldDB" id="A0A2P4X8X1"/>
<sequence length="313" mass="35429">MPIFTKVMNAAEKYNDKAIEYAQGQVAKREEEDQSGYKSKHKSMAKKAMEAAEDFVAKQGDSNNAYSRSHHDDSRYHPDNLRRNNEDGLPGYSNRNGGGYSSRDNNSSYSTVGDQDVSTFSSFNNLSLESSNNVGRNESSKYRSHMHQEDDSNRYPCCRNSRDVSTNFERGSTNTPSSYSTGYSSNASHDSKSSYPVVREEDNSYVKADQNRSSVYRSSRDGDRNFDCNSYYMGDSHFRENTEAPSYSSRVDNNAYSNPTAMSYGYSNDSNRDNQSYSRDNNSSSSERYQSSGGTNGRIENYEKYSSTDNYYN</sequence>
<feature type="region of interest" description="Disordered" evidence="1">
    <location>
        <begin position="239"/>
        <end position="313"/>
    </location>
</feature>
<dbReference type="EMBL" id="NCKW01015697">
    <property type="protein sequence ID" value="POM62001.1"/>
    <property type="molecule type" value="Genomic_DNA"/>
</dbReference>
<feature type="compositionally biased region" description="Polar residues" evidence="1">
    <location>
        <begin position="304"/>
        <end position="313"/>
    </location>
</feature>
<organism evidence="2 3">
    <name type="scientific">Phytophthora palmivora</name>
    <dbReference type="NCBI Taxonomy" id="4796"/>
    <lineage>
        <taxon>Eukaryota</taxon>
        <taxon>Sar</taxon>
        <taxon>Stramenopiles</taxon>
        <taxon>Oomycota</taxon>
        <taxon>Peronosporomycetes</taxon>
        <taxon>Peronosporales</taxon>
        <taxon>Peronosporaceae</taxon>
        <taxon>Phytophthora</taxon>
    </lineage>
</organism>
<feature type="compositionally biased region" description="Low complexity" evidence="1">
    <location>
        <begin position="118"/>
        <end position="133"/>
    </location>
</feature>
<feature type="compositionally biased region" description="Basic and acidic residues" evidence="1">
    <location>
        <begin position="138"/>
        <end position="153"/>
    </location>
</feature>
<feature type="region of interest" description="Disordered" evidence="1">
    <location>
        <begin position="25"/>
        <end position="226"/>
    </location>
</feature>
<reference evidence="2 3" key="1">
    <citation type="journal article" date="2017" name="Genome Biol. Evol.">
        <title>Phytophthora megakarya and P. palmivora, closely related causal agents of cacao black pod rot, underwent increases in genome sizes and gene numbers by different mechanisms.</title>
        <authorList>
            <person name="Ali S.S."/>
            <person name="Shao J."/>
            <person name="Lary D.J."/>
            <person name="Kronmiller B."/>
            <person name="Shen D."/>
            <person name="Strem M.D."/>
            <person name="Amoako-Attah I."/>
            <person name="Akrofi A.Y."/>
            <person name="Begoude B.A."/>
            <person name="Ten Hoopen G.M."/>
            <person name="Coulibaly K."/>
            <person name="Kebe B.I."/>
            <person name="Melnick R.L."/>
            <person name="Guiltinan M.J."/>
            <person name="Tyler B.M."/>
            <person name="Meinhardt L.W."/>
            <person name="Bailey B.A."/>
        </authorList>
    </citation>
    <scope>NUCLEOTIDE SEQUENCE [LARGE SCALE GENOMIC DNA]</scope>
    <source>
        <strain evidence="3">sbr112.9</strain>
    </source>
</reference>
<accession>A0A2P4X8X1</accession>
<evidence type="ECO:0000256" key="1">
    <source>
        <dbReference type="SAM" id="MobiDB-lite"/>
    </source>
</evidence>
<feature type="compositionally biased region" description="Low complexity" evidence="1">
    <location>
        <begin position="171"/>
        <end position="188"/>
    </location>
</feature>
<evidence type="ECO:0000313" key="3">
    <source>
        <dbReference type="Proteomes" id="UP000237271"/>
    </source>
</evidence>
<proteinExistence type="predicted"/>
<evidence type="ECO:0000313" key="2">
    <source>
        <dbReference type="EMBL" id="POM62001.1"/>
    </source>
</evidence>
<comment type="caution">
    <text evidence="2">The sequence shown here is derived from an EMBL/GenBank/DDBJ whole genome shotgun (WGS) entry which is preliminary data.</text>
</comment>
<protein>
    <submittedName>
        <fullName evidence="2">Uncharacterized protein</fullName>
    </submittedName>
</protein>
<dbReference type="Proteomes" id="UP000237271">
    <property type="component" value="Unassembled WGS sequence"/>
</dbReference>
<feature type="compositionally biased region" description="Low complexity" evidence="1">
    <location>
        <begin position="91"/>
        <end position="110"/>
    </location>
</feature>
<name>A0A2P4X8X1_9STRA</name>
<feature type="compositionally biased region" description="Low complexity" evidence="1">
    <location>
        <begin position="266"/>
        <end position="292"/>
    </location>
</feature>
<feature type="compositionally biased region" description="Polar residues" evidence="1">
    <location>
        <begin position="243"/>
        <end position="261"/>
    </location>
</feature>
<feature type="compositionally biased region" description="Basic and acidic residues" evidence="1">
    <location>
        <begin position="69"/>
        <end position="86"/>
    </location>
</feature>